<evidence type="ECO:0000313" key="5">
    <source>
        <dbReference type="Proteomes" id="UP000499080"/>
    </source>
</evidence>
<dbReference type="Proteomes" id="UP000499080">
    <property type="component" value="Unassembled WGS sequence"/>
</dbReference>
<sequence length="114" mass="13294">MMRTDEVEQTIMKRCVQIRYFEYFLTAIKKCATILSTNRNLCQILPEPYPKSRFLQIHKEHSLLQAAMEQKVSEFGNCPIDNCIYHSSIYSNSKIISKRNRSFSKNSDVPNGVK</sequence>
<dbReference type="EMBL" id="BGPR01036870">
    <property type="protein sequence ID" value="GBO12282.1"/>
    <property type="molecule type" value="Genomic_DNA"/>
</dbReference>
<comment type="caution">
    <text evidence="4">The sequence shown here is derived from an EMBL/GenBank/DDBJ whole genome shotgun (WGS) entry which is preliminary data.</text>
</comment>
<evidence type="ECO:0000313" key="1">
    <source>
        <dbReference type="EMBL" id="GBO12277.1"/>
    </source>
</evidence>
<organism evidence="4 5">
    <name type="scientific">Araneus ventricosus</name>
    <name type="common">Orbweaver spider</name>
    <name type="synonym">Epeira ventricosa</name>
    <dbReference type="NCBI Taxonomy" id="182803"/>
    <lineage>
        <taxon>Eukaryota</taxon>
        <taxon>Metazoa</taxon>
        <taxon>Ecdysozoa</taxon>
        <taxon>Arthropoda</taxon>
        <taxon>Chelicerata</taxon>
        <taxon>Arachnida</taxon>
        <taxon>Araneae</taxon>
        <taxon>Araneomorphae</taxon>
        <taxon>Entelegynae</taxon>
        <taxon>Araneoidea</taxon>
        <taxon>Araneidae</taxon>
        <taxon>Araneus</taxon>
    </lineage>
</organism>
<gene>
    <name evidence="1" type="ORF">AVEN_121736_1</name>
    <name evidence="2" type="ORF">AVEN_163807_1</name>
    <name evidence="4" type="ORF">AVEN_165100_1</name>
    <name evidence="3" type="ORF">AVEN_258357_1</name>
</gene>
<dbReference type="EMBL" id="BGPR01036869">
    <property type="protein sequence ID" value="GBO12277.1"/>
    <property type="molecule type" value="Genomic_DNA"/>
</dbReference>
<reference evidence="4 5" key="1">
    <citation type="journal article" date="2019" name="Sci. Rep.">
        <title>Orb-weaving spider Araneus ventricosus genome elucidates the spidroin gene catalogue.</title>
        <authorList>
            <person name="Kono N."/>
            <person name="Nakamura H."/>
            <person name="Ohtoshi R."/>
            <person name="Moran D.A.P."/>
            <person name="Shinohara A."/>
            <person name="Yoshida Y."/>
            <person name="Fujiwara M."/>
            <person name="Mori M."/>
            <person name="Tomita M."/>
            <person name="Arakawa K."/>
        </authorList>
    </citation>
    <scope>NUCLEOTIDE SEQUENCE [LARGE SCALE GENOMIC DNA]</scope>
</reference>
<proteinExistence type="predicted"/>
<evidence type="ECO:0000313" key="4">
    <source>
        <dbReference type="EMBL" id="GBO12301.1"/>
    </source>
</evidence>
<evidence type="ECO:0000313" key="2">
    <source>
        <dbReference type="EMBL" id="GBO12282.1"/>
    </source>
</evidence>
<keyword evidence="5" id="KW-1185">Reference proteome</keyword>
<name>A0A4Y2UJJ0_ARAVE</name>
<dbReference type="EMBL" id="BGPR01036883">
    <property type="protein sequence ID" value="GBO12301.1"/>
    <property type="molecule type" value="Genomic_DNA"/>
</dbReference>
<accession>A0A4Y2UJJ0</accession>
<dbReference type="AlphaFoldDB" id="A0A4Y2UJJ0"/>
<protein>
    <submittedName>
        <fullName evidence="4">Uncharacterized protein</fullName>
    </submittedName>
</protein>
<evidence type="ECO:0000313" key="3">
    <source>
        <dbReference type="EMBL" id="GBO12294.1"/>
    </source>
</evidence>
<dbReference type="EMBL" id="BGPR01036880">
    <property type="protein sequence ID" value="GBO12294.1"/>
    <property type="molecule type" value="Genomic_DNA"/>
</dbReference>